<proteinExistence type="predicted"/>
<evidence type="ECO:0000313" key="1">
    <source>
        <dbReference type="EMBL" id="GAA4664124.1"/>
    </source>
</evidence>
<keyword evidence="2" id="KW-1185">Reference proteome</keyword>
<name>A0ABP8VH17_9MICO</name>
<dbReference type="Proteomes" id="UP001501295">
    <property type="component" value="Unassembled WGS sequence"/>
</dbReference>
<accession>A0ABP8VH17</accession>
<sequence length="112" mass="11949">MTKKIDAALKDLTKALEHHAQVVSLKPVPQKKAGRAAAELRAAATAYAAIVEKKTGQTNPFIDFLDKATIDSLMHERDALAKKTAKEEKAAALKTASAAEVAKEGTIETHEA</sequence>
<dbReference type="RefSeq" id="WP_345371991.1">
    <property type="nucleotide sequence ID" value="NZ_BAABLM010000001.1"/>
</dbReference>
<organism evidence="1 2">
    <name type="scientific">Frondihabitans cladoniiphilus</name>
    <dbReference type="NCBI Taxonomy" id="715785"/>
    <lineage>
        <taxon>Bacteria</taxon>
        <taxon>Bacillati</taxon>
        <taxon>Actinomycetota</taxon>
        <taxon>Actinomycetes</taxon>
        <taxon>Micrococcales</taxon>
        <taxon>Microbacteriaceae</taxon>
        <taxon>Frondihabitans</taxon>
    </lineage>
</organism>
<dbReference type="EMBL" id="BAABLM010000001">
    <property type="protein sequence ID" value="GAA4664124.1"/>
    <property type="molecule type" value="Genomic_DNA"/>
</dbReference>
<protein>
    <submittedName>
        <fullName evidence="1">Uncharacterized protein</fullName>
    </submittedName>
</protein>
<gene>
    <name evidence="1" type="ORF">GCM10025780_01110</name>
</gene>
<reference evidence="2" key="1">
    <citation type="journal article" date="2019" name="Int. J. Syst. Evol. Microbiol.">
        <title>The Global Catalogue of Microorganisms (GCM) 10K type strain sequencing project: providing services to taxonomists for standard genome sequencing and annotation.</title>
        <authorList>
            <consortium name="The Broad Institute Genomics Platform"/>
            <consortium name="The Broad Institute Genome Sequencing Center for Infectious Disease"/>
            <person name="Wu L."/>
            <person name="Ma J."/>
        </authorList>
    </citation>
    <scope>NUCLEOTIDE SEQUENCE [LARGE SCALE GENOMIC DNA]</scope>
    <source>
        <strain evidence="2">JCM 18956</strain>
    </source>
</reference>
<comment type="caution">
    <text evidence="1">The sequence shown here is derived from an EMBL/GenBank/DDBJ whole genome shotgun (WGS) entry which is preliminary data.</text>
</comment>
<evidence type="ECO:0000313" key="2">
    <source>
        <dbReference type="Proteomes" id="UP001501295"/>
    </source>
</evidence>